<comment type="similarity">
    <text evidence="5">Belongs to the NtaA/SnaA/DszA monooxygenase family.</text>
</comment>
<evidence type="ECO:0000256" key="4">
    <source>
        <dbReference type="ARBA" id="ARBA00023033"/>
    </source>
</evidence>
<keyword evidence="3" id="KW-0560">Oxidoreductase</keyword>
<dbReference type="NCBIfam" id="TIGR03860">
    <property type="entry name" value="FMN_nitrolo"/>
    <property type="match status" value="1"/>
</dbReference>
<evidence type="ECO:0000256" key="3">
    <source>
        <dbReference type="ARBA" id="ARBA00023002"/>
    </source>
</evidence>
<comment type="caution">
    <text evidence="7">The sequence shown here is derived from an EMBL/GenBank/DDBJ whole genome shotgun (WGS) entry which is preliminary data.</text>
</comment>
<dbReference type="EMBL" id="BAAAQK010000009">
    <property type="protein sequence ID" value="GAA1853519.1"/>
    <property type="molecule type" value="Genomic_DNA"/>
</dbReference>
<evidence type="ECO:0000256" key="5">
    <source>
        <dbReference type="ARBA" id="ARBA00033748"/>
    </source>
</evidence>
<keyword evidence="8" id="KW-1185">Reference proteome</keyword>
<protein>
    <submittedName>
        <fullName evidence="7">LLM class flavin-dependent oxidoreductase</fullName>
    </submittedName>
</protein>
<dbReference type="Proteomes" id="UP001500449">
    <property type="component" value="Unassembled WGS sequence"/>
</dbReference>
<gene>
    <name evidence="7" type="ORF">GCM10009836_37030</name>
</gene>
<keyword evidence="2" id="KW-0288">FMN</keyword>
<keyword evidence="1" id="KW-0285">Flavoprotein</keyword>
<evidence type="ECO:0000313" key="7">
    <source>
        <dbReference type="EMBL" id="GAA1853519.1"/>
    </source>
</evidence>
<name>A0ABN2N5F2_9PSEU</name>
<dbReference type="InterPro" id="IPR051260">
    <property type="entry name" value="Diverse_substr_monoxygenases"/>
</dbReference>
<dbReference type="InterPro" id="IPR011251">
    <property type="entry name" value="Luciferase-like_dom"/>
</dbReference>
<evidence type="ECO:0000259" key="6">
    <source>
        <dbReference type="Pfam" id="PF00296"/>
    </source>
</evidence>
<dbReference type="RefSeq" id="WP_344418263.1">
    <property type="nucleotide sequence ID" value="NZ_BAAAQK010000009.1"/>
</dbReference>
<keyword evidence="4" id="KW-0503">Monooxygenase</keyword>
<feature type="domain" description="Luciferase-like" evidence="6">
    <location>
        <begin position="30"/>
        <end position="392"/>
    </location>
</feature>
<dbReference type="InterPro" id="IPR016215">
    <property type="entry name" value="NTA_MOA"/>
</dbReference>
<accession>A0ABN2N5F2</accession>
<dbReference type="Pfam" id="PF00296">
    <property type="entry name" value="Bac_luciferase"/>
    <property type="match status" value="1"/>
</dbReference>
<dbReference type="PANTHER" id="PTHR30011">
    <property type="entry name" value="ALKANESULFONATE MONOOXYGENASE-RELATED"/>
    <property type="match status" value="1"/>
</dbReference>
<dbReference type="SUPFAM" id="SSF51679">
    <property type="entry name" value="Bacterial luciferase-like"/>
    <property type="match status" value="1"/>
</dbReference>
<evidence type="ECO:0000313" key="8">
    <source>
        <dbReference type="Proteomes" id="UP001500449"/>
    </source>
</evidence>
<reference evidence="7 8" key="1">
    <citation type="journal article" date="2019" name="Int. J. Syst. Evol. Microbiol.">
        <title>The Global Catalogue of Microorganisms (GCM) 10K type strain sequencing project: providing services to taxonomists for standard genome sequencing and annotation.</title>
        <authorList>
            <consortium name="The Broad Institute Genomics Platform"/>
            <consortium name="The Broad Institute Genome Sequencing Center for Infectious Disease"/>
            <person name="Wu L."/>
            <person name="Ma J."/>
        </authorList>
    </citation>
    <scope>NUCLEOTIDE SEQUENCE [LARGE SCALE GENOMIC DNA]</scope>
    <source>
        <strain evidence="7 8">JCM 16009</strain>
    </source>
</reference>
<dbReference type="PIRSF" id="PIRSF000337">
    <property type="entry name" value="NTA_MOA"/>
    <property type="match status" value="1"/>
</dbReference>
<sequence length="453" mass="49974">MSTNRGFALIAFLQAQNCSNYPGSWRAAGSKEDFLTAEYFARIARTLEDGRFDMAFFDDRLAMPDIYGGSHEIAVRHGIRTVKLDPTVVLMTMAAATRHLGLGATYSTTYYEPYHVARHFATLDLMTAGRVAWNIVTSLNDSEAANFGRVGHPEHDERYDRADEFVDVVTRMWGTWDRDAITVDKRTGQFADPDKVHRLDHDGRFFSTHGTFTVPRSPQGQPVLLQAGMSGRGMSFAGRWADVIFTAFKTEEAGVASYQALRRAVEDAGRDPDSVAITPAISIITAETAELAREKHRLLSGLARTEDGLALLCEVLNTDFSKRPLDEPFGDAELAAMSWQSLRDRVITLSGKENPSVRDFVNSSGRGTLAETPTIVGTPDQVADTLERWQGTCCDGIVLTAASVPGTYDDFSRLVVPELQRRGLVRREYEGTTLRDNLGLSIPEPARSLPVTA</sequence>
<dbReference type="PANTHER" id="PTHR30011:SF16">
    <property type="entry name" value="C2H2 FINGER DOMAIN TRANSCRIPTION FACTOR (EUROFUNG)-RELATED"/>
    <property type="match status" value="1"/>
</dbReference>
<dbReference type="Gene3D" id="3.20.20.30">
    <property type="entry name" value="Luciferase-like domain"/>
    <property type="match status" value="1"/>
</dbReference>
<dbReference type="CDD" id="cd01095">
    <property type="entry name" value="Nitrilotriacetate_monoxgenase"/>
    <property type="match status" value="1"/>
</dbReference>
<organism evidence="7 8">
    <name type="scientific">Pseudonocardia ailaonensis</name>
    <dbReference type="NCBI Taxonomy" id="367279"/>
    <lineage>
        <taxon>Bacteria</taxon>
        <taxon>Bacillati</taxon>
        <taxon>Actinomycetota</taxon>
        <taxon>Actinomycetes</taxon>
        <taxon>Pseudonocardiales</taxon>
        <taxon>Pseudonocardiaceae</taxon>
        <taxon>Pseudonocardia</taxon>
    </lineage>
</organism>
<proteinExistence type="inferred from homology"/>
<evidence type="ECO:0000256" key="1">
    <source>
        <dbReference type="ARBA" id="ARBA00022630"/>
    </source>
</evidence>
<dbReference type="InterPro" id="IPR036661">
    <property type="entry name" value="Luciferase-like_sf"/>
</dbReference>
<evidence type="ECO:0000256" key="2">
    <source>
        <dbReference type="ARBA" id="ARBA00022643"/>
    </source>
</evidence>